<dbReference type="GO" id="GO:0055085">
    <property type="term" value="P:transmembrane transport"/>
    <property type="evidence" value="ECO:0007669"/>
    <property type="project" value="InterPro"/>
</dbReference>
<proteinExistence type="predicted"/>
<feature type="chain" id="PRO_5011548812" evidence="3">
    <location>
        <begin position="24"/>
        <end position="366"/>
    </location>
</feature>
<dbReference type="PANTHER" id="PTHR33376:SF4">
    <property type="entry name" value="SIALIC ACID-BINDING PERIPLASMIC PROTEIN SIAP"/>
    <property type="match status" value="1"/>
</dbReference>
<dbReference type="PROSITE" id="PS51257">
    <property type="entry name" value="PROKAR_LIPOPROTEIN"/>
    <property type="match status" value="1"/>
</dbReference>
<dbReference type="Pfam" id="PF03480">
    <property type="entry name" value="DctP"/>
    <property type="match status" value="1"/>
</dbReference>
<gene>
    <name evidence="4" type="ORF">SAMN04487962_1059</name>
</gene>
<evidence type="ECO:0000256" key="1">
    <source>
        <dbReference type="ARBA" id="ARBA00022729"/>
    </source>
</evidence>
<accession>A0A1I0C6W7</accession>
<reference evidence="5" key="1">
    <citation type="submission" date="2016-10" db="EMBL/GenBank/DDBJ databases">
        <authorList>
            <person name="Varghese N."/>
            <person name="Submissions S."/>
        </authorList>
    </citation>
    <scope>NUCLEOTIDE SEQUENCE [LARGE SCALE GENOMIC DNA]</scope>
    <source>
        <strain evidence="5">CGMCC 1.6489</strain>
    </source>
</reference>
<dbReference type="InterPro" id="IPR018389">
    <property type="entry name" value="DctP_fam"/>
</dbReference>
<keyword evidence="1 3" id="KW-0732">Signal</keyword>
<dbReference type="PANTHER" id="PTHR33376">
    <property type="match status" value="1"/>
</dbReference>
<dbReference type="AlphaFoldDB" id="A0A1I0C6W7"/>
<dbReference type="NCBIfam" id="NF037995">
    <property type="entry name" value="TRAP_S1"/>
    <property type="match status" value="1"/>
</dbReference>
<organism evidence="4 5">
    <name type="scientific">Marinobacter segnicrescens</name>
    <dbReference type="NCBI Taxonomy" id="430453"/>
    <lineage>
        <taxon>Bacteria</taxon>
        <taxon>Pseudomonadati</taxon>
        <taxon>Pseudomonadota</taxon>
        <taxon>Gammaproteobacteria</taxon>
        <taxon>Pseudomonadales</taxon>
        <taxon>Marinobacteraceae</taxon>
        <taxon>Marinobacter</taxon>
    </lineage>
</organism>
<dbReference type="InterPro" id="IPR038404">
    <property type="entry name" value="TRAP_DctP_sf"/>
</dbReference>
<dbReference type="STRING" id="430453.SAMN04487962_1059"/>
<dbReference type="RefSeq" id="WP_091849796.1">
    <property type="nucleotide sequence ID" value="NZ_FOHZ01000005.1"/>
</dbReference>
<dbReference type="Proteomes" id="UP000198762">
    <property type="component" value="Unassembled WGS sequence"/>
</dbReference>
<sequence>MTAVPTRSLMVILASSLFLGACSDNDEVMTGLLPGDPEPETWRFALEEVGGSVQDAWAQEFRRRIQELSDGQVQVEIYPYGSIGNSPHLTGLVRDGRVHLAFASPGHVADKVPEAGVFLLPYLFPEDDQATRTILSDPELGSLLEQAWASAGLQLMSLVPEGWIAWTANQPLLEPGDFSGLRMRTMTAPMHNAVFEAWGADPVALPYGEVHEALQLGQVDGQSNPAFAIAEMQFQEFQSHMTLPAATRFVASVVSNREWYQDLDTTHREWLHGAIKGMPEFIDAIQQEYNQRSLQQLRESGRIRIHSLNEQQRTGFHEATGPAVDAYRAQAGKRGAQILGRIQRLSEAERSAGQEEASAPDPAIKP</sequence>
<dbReference type="EMBL" id="FOHZ01000005">
    <property type="protein sequence ID" value="SET15170.1"/>
    <property type="molecule type" value="Genomic_DNA"/>
</dbReference>
<name>A0A1I0C6W7_9GAMM</name>
<protein>
    <submittedName>
        <fullName evidence="4">TRAP-type C4-dicarboxylate transport system, substrate-binding protein</fullName>
    </submittedName>
</protein>
<dbReference type="OrthoDB" id="8690069at2"/>
<feature type="signal peptide" evidence="3">
    <location>
        <begin position="1"/>
        <end position="23"/>
    </location>
</feature>
<dbReference type="Gene3D" id="3.40.190.170">
    <property type="entry name" value="Bacterial extracellular solute-binding protein, family 7"/>
    <property type="match status" value="1"/>
</dbReference>
<keyword evidence="5" id="KW-1185">Reference proteome</keyword>
<feature type="region of interest" description="Disordered" evidence="2">
    <location>
        <begin position="346"/>
        <end position="366"/>
    </location>
</feature>
<evidence type="ECO:0000256" key="3">
    <source>
        <dbReference type="SAM" id="SignalP"/>
    </source>
</evidence>
<evidence type="ECO:0000256" key="2">
    <source>
        <dbReference type="SAM" id="MobiDB-lite"/>
    </source>
</evidence>
<evidence type="ECO:0000313" key="5">
    <source>
        <dbReference type="Proteomes" id="UP000198762"/>
    </source>
</evidence>
<evidence type="ECO:0000313" key="4">
    <source>
        <dbReference type="EMBL" id="SET15170.1"/>
    </source>
</evidence>